<dbReference type="EMBL" id="DVLW01000154">
    <property type="protein sequence ID" value="HIT94646.1"/>
    <property type="molecule type" value="Genomic_DNA"/>
</dbReference>
<dbReference type="PANTHER" id="PTHR37299">
    <property type="entry name" value="TRANSCRIPTIONAL REGULATOR-RELATED"/>
    <property type="match status" value="1"/>
</dbReference>
<evidence type="ECO:0000256" key="2">
    <source>
        <dbReference type="ARBA" id="ARBA00024867"/>
    </source>
</evidence>
<keyword evidence="3" id="KW-0597">Phosphoprotein</keyword>
<dbReference type="SMART" id="SM00448">
    <property type="entry name" value="REC"/>
    <property type="match status" value="1"/>
</dbReference>
<dbReference type="InterPro" id="IPR011006">
    <property type="entry name" value="CheY-like_superfamily"/>
</dbReference>
<evidence type="ECO:0000313" key="7">
    <source>
        <dbReference type="Proteomes" id="UP000824160"/>
    </source>
</evidence>
<protein>
    <recommendedName>
        <fullName evidence="1">Stage 0 sporulation protein A homolog</fullName>
    </recommendedName>
</protein>
<evidence type="ECO:0000259" key="5">
    <source>
        <dbReference type="PROSITE" id="PS50930"/>
    </source>
</evidence>
<dbReference type="PANTHER" id="PTHR37299:SF1">
    <property type="entry name" value="STAGE 0 SPORULATION PROTEIN A HOMOLOG"/>
    <property type="match status" value="1"/>
</dbReference>
<dbReference type="AlphaFoldDB" id="A0A9D1KSK6"/>
<feature type="domain" description="HTH LytTR-type" evidence="5">
    <location>
        <begin position="129"/>
        <end position="228"/>
    </location>
</feature>
<accession>A0A9D1KSK6</accession>
<dbReference type="Pfam" id="PF00072">
    <property type="entry name" value="Response_reg"/>
    <property type="match status" value="1"/>
</dbReference>
<proteinExistence type="predicted"/>
<dbReference type="Gene3D" id="2.40.50.1020">
    <property type="entry name" value="LytTr DNA-binding domain"/>
    <property type="match status" value="1"/>
</dbReference>
<organism evidence="6 7">
    <name type="scientific">Candidatus Faecivivens stercoripullorum</name>
    <dbReference type="NCBI Taxonomy" id="2840805"/>
    <lineage>
        <taxon>Bacteria</taxon>
        <taxon>Bacillati</taxon>
        <taxon>Bacillota</taxon>
        <taxon>Clostridia</taxon>
        <taxon>Eubacteriales</taxon>
        <taxon>Oscillospiraceae</taxon>
        <taxon>Oscillospiraceae incertae sedis</taxon>
        <taxon>Candidatus Faecivivens</taxon>
    </lineage>
</organism>
<dbReference type="InterPro" id="IPR001789">
    <property type="entry name" value="Sig_transdc_resp-reg_receiver"/>
</dbReference>
<dbReference type="PROSITE" id="PS50110">
    <property type="entry name" value="RESPONSE_REGULATORY"/>
    <property type="match status" value="1"/>
</dbReference>
<dbReference type="Gene3D" id="3.40.50.2300">
    <property type="match status" value="1"/>
</dbReference>
<evidence type="ECO:0000313" key="6">
    <source>
        <dbReference type="EMBL" id="HIT94646.1"/>
    </source>
</evidence>
<evidence type="ECO:0000256" key="3">
    <source>
        <dbReference type="PROSITE-ProRule" id="PRU00169"/>
    </source>
</evidence>
<dbReference type="GO" id="GO:0003677">
    <property type="term" value="F:DNA binding"/>
    <property type="evidence" value="ECO:0007669"/>
    <property type="project" value="InterPro"/>
</dbReference>
<reference evidence="6" key="2">
    <citation type="journal article" date="2021" name="PeerJ">
        <title>Extensive microbial diversity within the chicken gut microbiome revealed by metagenomics and culture.</title>
        <authorList>
            <person name="Gilroy R."/>
            <person name="Ravi A."/>
            <person name="Getino M."/>
            <person name="Pursley I."/>
            <person name="Horton D.L."/>
            <person name="Alikhan N.F."/>
            <person name="Baker D."/>
            <person name="Gharbi K."/>
            <person name="Hall N."/>
            <person name="Watson M."/>
            <person name="Adriaenssens E.M."/>
            <person name="Foster-Nyarko E."/>
            <person name="Jarju S."/>
            <person name="Secka A."/>
            <person name="Antonio M."/>
            <person name="Oren A."/>
            <person name="Chaudhuri R.R."/>
            <person name="La Ragione R."/>
            <person name="Hildebrand F."/>
            <person name="Pallen M.J."/>
        </authorList>
    </citation>
    <scope>NUCLEOTIDE SEQUENCE</scope>
    <source>
        <strain evidence="6">ChiBcec7-5410</strain>
    </source>
</reference>
<reference evidence="6" key="1">
    <citation type="submission" date="2020-10" db="EMBL/GenBank/DDBJ databases">
        <authorList>
            <person name="Gilroy R."/>
        </authorList>
    </citation>
    <scope>NUCLEOTIDE SEQUENCE</scope>
    <source>
        <strain evidence="6">ChiBcec7-5410</strain>
    </source>
</reference>
<dbReference type="Proteomes" id="UP000824160">
    <property type="component" value="Unassembled WGS sequence"/>
</dbReference>
<dbReference type="InterPro" id="IPR046947">
    <property type="entry name" value="LytR-like"/>
</dbReference>
<dbReference type="PROSITE" id="PS50930">
    <property type="entry name" value="HTH_LYTTR"/>
    <property type="match status" value="1"/>
</dbReference>
<name>A0A9D1KSK6_9FIRM</name>
<evidence type="ECO:0000256" key="1">
    <source>
        <dbReference type="ARBA" id="ARBA00018672"/>
    </source>
</evidence>
<dbReference type="GO" id="GO:0000156">
    <property type="term" value="F:phosphorelay response regulator activity"/>
    <property type="evidence" value="ECO:0007669"/>
    <property type="project" value="InterPro"/>
</dbReference>
<feature type="modified residue" description="4-aspartylphosphate" evidence="3">
    <location>
        <position position="56"/>
    </location>
</feature>
<comment type="function">
    <text evidence="2">May play the central regulatory role in sporulation. It may be an element of the effector pathway responsible for the activation of sporulation genes in response to nutritional stress. Spo0A may act in concert with spo0H (a sigma factor) to control the expression of some genes that are critical to the sporulation process.</text>
</comment>
<dbReference type="CDD" id="cd00156">
    <property type="entry name" value="REC"/>
    <property type="match status" value="1"/>
</dbReference>
<gene>
    <name evidence="6" type="ORF">IAC43_05635</name>
</gene>
<dbReference type="InterPro" id="IPR007492">
    <property type="entry name" value="LytTR_DNA-bd_dom"/>
</dbReference>
<sequence>MVKIAVCDDLQQDQQLLVSLIEQLDPFDGQFILDRFSSGEALLASERRPYDMVVLDVQMPEMSGYRTAQLLRETDTKTVLAFLTGVAAPTVEVFRVTPFRYLMKQMSREELSQELAACFHEVERTNQYITFQSGGDLLRLSVSSILYLVIQGRSVDVITDQGRYNLRLKMAQLQEMLAPHGFGCCHKSYLCNFSRIISVSSNSVIMENGDILPVSQPKAKSFKSEFLHFAKTTV</sequence>
<dbReference type="Pfam" id="PF04397">
    <property type="entry name" value="LytTR"/>
    <property type="match status" value="1"/>
</dbReference>
<dbReference type="SMART" id="SM00850">
    <property type="entry name" value="LytTR"/>
    <property type="match status" value="1"/>
</dbReference>
<comment type="caution">
    <text evidence="6">The sequence shown here is derived from an EMBL/GenBank/DDBJ whole genome shotgun (WGS) entry which is preliminary data.</text>
</comment>
<feature type="domain" description="Response regulatory" evidence="4">
    <location>
        <begin position="3"/>
        <end position="119"/>
    </location>
</feature>
<evidence type="ECO:0000259" key="4">
    <source>
        <dbReference type="PROSITE" id="PS50110"/>
    </source>
</evidence>
<dbReference type="SUPFAM" id="SSF52172">
    <property type="entry name" value="CheY-like"/>
    <property type="match status" value="1"/>
</dbReference>